<protein>
    <submittedName>
        <fullName evidence="1">Uncharacterized protein</fullName>
    </submittedName>
</protein>
<organism evidence="1">
    <name type="scientific">viral metagenome</name>
    <dbReference type="NCBI Taxonomy" id="1070528"/>
    <lineage>
        <taxon>unclassified sequences</taxon>
        <taxon>metagenomes</taxon>
        <taxon>organismal metagenomes</taxon>
    </lineage>
</organism>
<dbReference type="EMBL" id="MN739999">
    <property type="protein sequence ID" value="QHT82389.1"/>
    <property type="molecule type" value="Genomic_DNA"/>
</dbReference>
<sequence>MDPVRLTMMSMRGICMFCTTPEEETRTKHVCLETLHGFYSCGKVECTDRLFSETDDWWRDKSYGDVYYLKNNRDIKITRSNGYNENGWSIISPVVLQDSYGNNIVYCTSTSSGLERWCKVDMLLYNNPGYVSRAYKNLCAECGDDMGPINPRQLCGKYMCNKETIYYETPEKVENETAYTAYQKNTE</sequence>
<accession>A0A6C0HPG8</accession>
<name>A0A6C0HPG8_9ZZZZ</name>
<proteinExistence type="predicted"/>
<dbReference type="AlphaFoldDB" id="A0A6C0HPG8"/>
<reference evidence="1" key="1">
    <citation type="journal article" date="2020" name="Nature">
        <title>Giant virus diversity and host interactions through global metagenomics.</title>
        <authorList>
            <person name="Schulz F."/>
            <person name="Roux S."/>
            <person name="Paez-Espino D."/>
            <person name="Jungbluth S."/>
            <person name="Walsh D.A."/>
            <person name="Denef V.J."/>
            <person name="McMahon K.D."/>
            <person name="Konstantinidis K.T."/>
            <person name="Eloe-Fadrosh E.A."/>
            <person name="Kyrpides N.C."/>
            <person name="Woyke T."/>
        </authorList>
    </citation>
    <scope>NUCLEOTIDE SEQUENCE</scope>
    <source>
        <strain evidence="1">GVMAG-M-3300023184-161</strain>
    </source>
</reference>
<evidence type="ECO:0000313" key="1">
    <source>
        <dbReference type="EMBL" id="QHT82389.1"/>
    </source>
</evidence>